<dbReference type="SUPFAM" id="SSF53300">
    <property type="entry name" value="vWA-like"/>
    <property type="match status" value="1"/>
</dbReference>
<dbReference type="Proteomes" id="UP000005239">
    <property type="component" value="Unassembled WGS sequence"/>
</dbReference>
<feature type="compositionally biased region" description="Polar residues" evidence="12">
    <location>
        <begin position="66"/>
        <end position="75"/>
    </location>
</feature>
<dbReference type="Gene3D" id="1.20.120.730">
    <property type="entry name" value="Sec23/Sec24 helical domain"/>
    <property type="match status" value="1"/>
</dbReference>
<dbReference type="Pfam" id="PF08033">
    <property type="entry name" value="Sec23_BS"/>
    <property type="match status" value="1"/>
</dbReference>
<dbReference type="GO" id="GO:0006886">
    <property type="term" value="P:intracellular protein transport"/>
    <property type="evidence" value="ECO:0007669"/>
    <property type="project" value="InterPro"/>
</dbReference>
<evidence type="ECO:0000256" key="6">
    <source>
        <dbReference type="ARBA" id="ARBA00022824"/>
    </source>
</evidence>
<evidence type="ECO:0000256" key="9">
    <source>
        <dbReference type="ARBA" id="ARBA00023034"/>
    </source>
</evidence>
<feature type="compositionally biased region" description="Low complexity" evidence="12">
    <location>
        <begin position="108"/>
        <end position="117"/>
    </location>
</feature>
<reference evidence="13" key="2">
    <citation type="submission" date="2022-06" db="UniProtKB">
        <authorList>
            <consortium name="EnsemblMetazoa"/>
        </authorList>
    </citation>
    <scope>IDENTIFICATION</scope>
    <source>
        <strain evidence="13">PS312</strain>
    </source>
</reference>
<dbReference type="GO" id="GO:0030127">
    <property type="term" value="C:COPII vesicle coat"/>
    <property type="evidence" value="ECO:0000318"/>
    <property type="project" value="GO_Central"/>
</dbReference>
<dbReference type="Gene3D" id="3.40.20.10">
    <property type="entry name" value="Severin"/>
    <property type="match status" value="1"/>
</dbReference>
<evidence type="ECO:0000256" key="1">
    <source>
        <dbReference type="ARBA" id="ARBA00004299"/>
    </source>
</evidence>
<accession>A0A2A6CB44</accession>
<dbReference type="Gene3D" id="2.60.40.1670">
    <property type="entry name" value="beta-sandwich domain of Sec23/24"/>
    <property type="match status" value="1"/>
</dbReference>
<dbReference type="OrthoDB" id="49016at2759"/>
<dbReference type="Pfam" id="PF04810">
    <property type="entry name" value="zf-Sec23_Sec24"/>
    <property type="match status" value="1"/>
</dbReference>
<feature type="compositionally biased region" description="Low complexity" evidence="12">
    <location>
        <begin position="141"/>
        <end position="178"/>
    </location>
</feature>
<accession>A0A8R1YDV4</accession>
<gene>
    <name evidence="13" type="primary">WBGene00106708</name>
</gene>
<dbReference type="SUPFAM" id="SSF82754">
    <property type="entry name" value="C-terminal, gelsolin-like domain of Sec23/24"/>
    <property type="match status" value="1"/>
</dbReference>
<sequence length="1060" mass="115613">MTRGGTTPSSPSSIYKYNEIEYTRQINDSSNLSATPFQSSDTAHLMSGAPNGPAKLGFPQAPAGTQHYQPMSQFPQYGAPQQPVSAPTASAFRPVANGQAYPGHNHMAPSPASFPAAPMIPGQQPPLPEALAHPMANMSLGGPSPAAPSPAAFPSFPTAPSSFPGAHQQVSYPTTSRPSPFPSGPPPPSSQPSPMGRGLLPPLPPSTVPSQQQPGFPPLPSSVVPSPASSRMPTQPVMPPGPQMMPHQQPSTGYPGQHMQQHPNAGHPMPGPPGPPGPQGGAPGFSAAAPGYPAQPGAYPGQQPQPGYPQQPAYPGGVSSGASLTNHVDLSTERSPMIGGMDEVSYNLPSNNGIDVRCDPNIFRCTLNAIPQNEELLQKARLPFGLTLHPFRDCKQLNVIRANTIVRCRYCRTYINPFVFLPDARRWKCNLCYKANDLPEDFCYDSATKSYTEPMHRPEMRHATVEFIAPSEYMLRPPQPSVYMFIFDVSTPAIQSGYLRTMCDQFIINLDQLPGDERTLMSFLAVDASLHFFQFTTPGKLPRELVVDEVDEMFLPSNTGLLVKLKLFKESIRSFLTRLPELFSTPSISSSSNALGSALNVAKEMISELGGRVTIFQCSLPSIGPGTLKSREDPNKRAAGECDVTPASDHYKKLALDCTAVQMGIDIFSFSSQYMDLATLSEVAKFSSGSVYRFPGYQADENIVETRRFEKVFTRYLTRKIGFEAVLRIRCSRGIGISTFFGNFFVRSTDLLSLANCNPDAAVGVQLNLEEKIASSTVCFQAALLYTSSKGDRRIRVHTLCLPTTNELSTLFNNVDLKATVSLLAKMGVDRACVGAALADCREAIVNASVDGLGAFAKTAGRTGVLAPRGGQLRYLPLLSLAMLKSTAFAAGRSIRLDDRVMSMCTMRNGSADHVYTEMYPLVYRLNELPQLDESAEPRPVPASFEYIQRDGVYLMISGHWVLIYVAASSDPQFLEQLFGMRYHLLDALSFREVSTPISQRCHSFVSSLIQRYQIYNSPLVVREDSPLREVFVSKFVEDRSESSHSYVEFINHIKKEIGH</sequence>
<dbReference type="InterPro" id="IPR029006">
    <property type="entry name" value="ADF-H/Gelsolin-like_dom_sf"/>
</dbReference>
<dbReference type="PANTHER" id="PTHR13803:SF39">
    <property type="entry name" value="SECRETORY 24AB, ISOFORM A"/>
    <property type="match status" value="1"/>
</dbReference>
<dbReference type="GO" id="GO:0000149">
    <property type="term" value="F:SNARE binding"/>
    <property type="evidence" value="ECO:0000318"/>
    <property type="project" value="GO_Central"/>
</dbReference>
<keyword evidence="7" id="KW-0931">ER-Golgi transport</keyword>
<dbReference type="Gene3D" id="2.30.30.380">
    <property type="entry name" value="Zn-finger domain of Sec23/24"/>
    <property type="match status" value="1"/>
</dbReference>
<feature type="compositionally biased region" description="Low complexity" evidence="12">
    <location>
        <begin position="284"/>
        <end position="317"/>
    </location>
</feature>
<evidence type="ECO:0000256" key="10">
    <source>
        <dbReference type="ARBA" id="ARBA00023136"/>
    </source>
</evidence>
<keyword evidence="10" id="KW-0472">Membrane</keyword>
<evidence type="ECO:0000256" key="11">
    <source>
        <dbReference type="ARBA" id="ARBA00023329"/>
    </source>
</evidence>
<dbReference type="Pfam" id="PF04815">
    <property type="entry name" value="Sec23_helical"/>
    <property type="match status" value="1"/>
</dbReference>
<dbReference type="SUPFAM" id="SSF81811">
    <property type="entry name" value="Helical domain of Sec23/24"/>
    <property type="match status" value="1"/>
</dbReference>
<feature type="compositionally biased region" description="Low complexity" evidence="12">
    <location>
        <begin position="221"/>
        <end position="235"/>
    </location>
</feature>
<dbReference type="GO" id="GO:0070971">
    <property type="term" value="C:endoplasmic reticulum exit site"/>
    <property type="evidence" value="ECO:0000318"/>
    <property type="project" value="GO_Central"/>
</dbReference>
<keyword evidence="14" id="KW-1185">Reference proteome</keyword>
<dbReference type="InterPro" id="IPR006900">
    <property type="entry name" value="Sec23/24_helical_dom"/>
</dbReference>
<feature type="region of interest" description="Disordered" evidence="12">
    <location>
        <begin position="29"/>
        <end position="87"/>
    </location>
</feature>
<dbReference type="InterPro" id="IPR036174">
    <property type="entry name" value="Znf_Sec23_Sec24_sf"/>
</dbReference>
<evidence type="ECO:0000256" key="5">
    <source>
        <dbReference type="ARBA" id="ARBA00022448"/>
    </source>
</evidence>
<dbReference type="InterPro" id="IPR036175">
    <property type="entry name" value="Sec23/24_helical_dom_sf"/>
</dbReference>
<feature type="compositionally biased region" description="Polar residues" evidence="12">
    <location>
        <begin position="251"/>
        <end position="262"/>
    </location>
</feature>
<proteinExistence type="inferred from homology"/>
<evidence type="ECO:0000313" key="13">
    <source>
        <dbReference type="EnsemblMetazoa" id="PPA17154.1"/>
    </source>
</evidence>
<dbReference type="InterPro" id="IPR050550">
    <property type="entry name" value="SEC23_SEC24_subfamily"/>
</dbReference>
<feature type="compositionally biased region" description="Pro residues" evidence="12">
    <location>
        <begin position="269"/>
        <end position="278"/>
    </location>
</feature>
<keyword evidence="9" id="KW-0333">Golgi apparatus</keyword>
<dbReference type="AlphaFoldDB" id="A0A2A6CB44"/>
<protein>
    <submittedName>
        <fullName evidence="13">Sec-24.2</fullName>
    </submittedName>
</protein>
<evidence type="ECO:0000256" key="4">
    <source>
        <dbReference type="ARBA" id="ARBA00008334"/>
    </source>
</evidence>
<keyword evidence="5" id="KW-0813">Transport</keyword>
<dbReference type="SUPFAM" id="SSF81995">
    <property type="entry name" value="beta-sandwich domain of Sec23/24"/>
    <property type="match status" value="1"/>
</dbReference>
<evidence type="ECO:0000256" key="8">
    <source>
        <dbReference type="ARBA" id="ARBA00022927"/>
    </source>
</evidence>
<name>A0A2A6CB44_PRIPA</name>
<reference evidence="14" key="1">
    <citation type="journal article" date="2008" name="Nat. Genet.">
        <title>The Pristionchus pacificus genome provides a unique perspective on nematode lifestyle and parasitism.</title>
        <authorList>
            <person name="Dieterich C."/>
            <person name="Clifton S.W."/>
            <person name="Schuster L.N."/>
            <person name="Chinwalla A."/>
            <person name="Delehaunty K."/>
            <person name="Dinkelacker I."/>
            <person name="Fulton L."/>
            <person name="Fulton R."/>
            <person name="Godfrey J."/>
            <person name="Minx P."/>
            <person name="Mitreva M."/>
            <person name="Roeseler W."/>
            <person name="Tian H."/>
            <person name="Witte H."/>
            <person name="Yang S.P."/>
            <person name="Wilson R.K."/>
            <person name="Sommer R.J."/>
        </authorList>
    </citation>
    <scope>NUCLEOTIDE SEQUENCE [LARGE SCALE GENOMIC DNA]</scope>
    <source>
        <strain evidence="14">PS312</strain>
    </source>
</reference>
<dbReference type="EnsemblMetazoa" id="PPA17154.1">
    <property type="protein sequence ID" value="PPA17154.1"/>
    <property type="gene ID" value="WBGene00106708"/>
</dbReference>
<keyword evidence="11" id="KW-0968">Cytoplasmic vesicle</keyword>
<evidence type="ECO:0000256" key="7">
    <source>
        <dbReference type="ARBA" id="ARBA00022892"/>
    </source>
</evidence>
<feature type="region of interest" description="Disordered" evidence="12">
    <location>
        <begin position="103"/>
        <end position="324"/>
    </location>
</feature>
<dbReference type="GO" id="GO:0008270">
    <property type="term" value="F:zinc ion binding"/>
    <property type="evidence" value="ECO:0000318"/>
    <property type="project" value="GO_Central"/>
</dbReference>
<comment type="similarity">
    <text evidence="4">Belongs to the SEC23/SEC24 family. SEC24 subfamily.</text>
</comment>
<evidence type="ECO:0000256" key="2">
    <source>
        <dbReference type="ARBA" id="ARBA00004394"/>
    </source>
</evidence>
<dbReference type="GO" id="GO:0090110">
    <property type="term" value="P:COPII-coated vesicle cargo loading"/>
    <property type="evidence" value="ECO:0000318"/>
    <property type="project" value="GO_Central"/>
</dbReference>
<evidence type="ECO:0000256" key="3">
    <source>
        <dbReference type="ARBA" id="ARBA00004397"/>
    </source>
</evidence>
<dbReference type="GO" id="GO:0000139">
    <property type="term" value="C:Golgi membrane"/>
    <property type="evidence" value="ECO:0007669"/>
    <property type="project" value="UniProtKB-SubCell"/>
</dbReference>
<dbReference type="InterPro" id="IPR036465">
    <property type="entry name" value="vWFA_dom_sf"/>
</dbReference>
<evidence type="ECO:0000313" key="14">
    <source>
        <dbReference type="Proteomes" id="UP000005239"/>
    </source>
</evidence>
<organism evidence="13 14">
    <name type="scientific">Pristionchus pacificus</name>
    <name type="common">Parasitic nematode worm</name>
    <dbReference type="NCBI Taxonomy" id="54126"/>
    <lineage>
        <taxon>Eukaryota</taxon>
        <taxon>Metazoa</taxon>
        <taxon>Ecdysozoa</taxon>
        <taxon>Nematoda</taxon>
        <taxon>Chromadorea</taxon>
        <taxon>Rhabditida</taxon>
        <taxon>Rhabditina</taxon>
        <taxon>Diplogasteromorpha</taxon>
        <taxon>Diplogasteroidea</taxon>
        <taxon>Neodiplogasteridae</taxon>
        <taxon>Pristionchus</taxon>
    </lineage>
</organism>
<dbReference type="InterPro" id="IPR036180">
    <property type="entry name" value="Gelsolin-like_dom_sf"/>
</dbReference>
<dbReference type="GO" id="GO:0005789">
    <property type="term" value="C:endoplasmic reticulum membrane"/>
    <property type="evidence" value="ECO:0007669"/>
    <property type="project" value="UniProtKB-SubCell"/>
</dbReference>
<dbReference type="InterPro" id="IPR012990">
    <property type="entry name" value="Beta-sandwich_Sec23_24"/>
</dbReference>
<keyword evidence="6" id="KW-0256">Endoplasmic reticulum</keyword>
<evidence type="ECO:0000256" key="12">
    <source>
        <dbReference type="SAM" id="MobiDB-lite"/>
    </source>
</evidence>
<dbReference type="Pfam" id="PF04811">
    <property type="entry name" value="Sec23_trunk"/>
    <property type="match status" value="1"/>
</dbReference>
<dbReference type="InterPro" id="IPR006896">
    <property type="entry name" value="Sec23/24_trunk_dom"/>
</dbReference>
<dbReference type="SUPFAM" id="SSF82919">
    <property type="entry name" value="Zn-finger domain of Sec23/24"/>
    <property type="match status" value="1"/>
</dbReference>
<dbReference type="PANTHER" id="PTHR13803">
    <property type="entry name" value="SEC24-RELATED PROTEIN"/>
    <property type="match status" value="1"/>
</dbReference>
<keyword evidence="8" id="KW-0653">Protein transport</keyword>
<feature type="compositionally biased region" description="Polar residues" evidence="12">
    <location>
        <begin position="29"/>
        <end position="42"/>
    </location>
</feature>
<dbReference type="Gene3D" id="3.40.50.410">
    <property type="entry name" value="von Willebrand factor, type A domain"/>
    <property type="match status" value="1"/>
</dbReference>
<feature type="compositionally biased region" description="Pro residues" evidence="12">
    <location>
        <begin position="179"/>
        <end position="191"/>
    </location>
</feature>
<comment type="subcellular location">
    <subcellularLocation>
        <location evidence="1">Cytoplasmic vesicle</location>
        <location evidence="1">COPII-coated vesicle membrane</location>
        <topology evidence="1">Peripheral membrane protein</topology>
        <orientation evidence="1">Cytoplasmic side</orientation>
    </subcellularLocation>
    <subcellularLocation>
        <location evidence="3">Endoplasmic reticulum membrane</location>
        <topology evidence="3">Peripheral membrane protein</topology>
        <orientation evidence="3">Cytoplasmic side</orientation>
    </subcellularLocation>
    <subcellularLocation>
        <location evidence="2">Golgi apparatus membrane</location>
    </subcellularLocation>
</comment>
<dbReference type="InterPro" id="IPR006895">
    <property type="entry name" value="Znf_Sec23_Sec24"/>
</dbReference>